<accession>I3CA22</accession>
<feature type="transmembrane region" description="Helical" evidence="2">
    <location>
        <begin position="7"/>
        <end position="26"/>
    </location>
</feature>
<dbReference type="eggNOG" id="COG0845">
    <property type="taxonomic scope" value="Bacteria"/>
</dbReference>
<dbReference type="Gene3D" id="2.40.30.170">
    <property type="match status" value="1"/>
</dbReference>
<dbReference type="Proteomes" id="UP000004690">
    <property type="component" value="Unassembled WGS sequence"/>
</dbReference>
<evidence type="ECO:0000313" key="5">
    <source>
        <dbReference type="Proteomes" id="UP000004690"/>
    </source>
</evidence>
<keyword evidence="2" id="KW-0812">Transmembrane</keyword>
<dbReference type="SUPFAM" id="SSF111369">
    <property type="entry name" value="HlyD-like secretion proteins"/>
    <property type="match status" value="1"/>
</dbReference>
<evidence type="ECO:0000313" key="4">
    <source>
        <dbReference type="EMBL" id="EIJ40465.1"/>
    </source>
</evidence>
<keyword evidence="2" id="KW-1133">Transmembrane helix</keyword>
<gene>
    <name evidence="4" type="ORF">JoomaDRAFT_3526</name>
</gene>
<protein>
    <submittedName>
        <fullName evidence="4">RND family efflux transporter, MFP subunit</fullName>
    </submittedName>
</protein>
<dbReference type="RefSeq" id="WP_008614764.1">
    <property type="nucleotide sequence ID" value="NZ_JH651379.1"/>
</dbReference>
<dbReference type="Gene3D" id="2.40.50.100">
    <property type="match status" value="1"/>
</dbReference>
<name>I3CA22_9FLAO</name>
<dbReference type="AlphaFoldDB" id="I3CA22"/>
<keyword evidence="2" id="KW-0472">Membrane</keyword>
<dbReference type="Gene3D" id="1.10.287.470">
    <property type="entry name" value="Helix hairpin bin"/>
    <property type="match status" value="1"/>
</dbReference>
<proteinExistence type="inferred from homology"/>
<dbReference type="GO" id="GO:0015562">
    <property type="term" value="F:efflux transmembrane transporter activity"/>
    <property type="evidence" value="ECO:0007669"/>
    <property type="project" value="TreeGrafter"/>
</dbReference>
<dbReference type="Pfam" id="PF25917">
    <property type="entry name" value="BSH_RND"/>
    <property type="match status" value="1"/>
</dbReference>
<dbReference type="InterPro" id="IPR006143">
    <property type="entry name" value="RND_pump_MFP"/>
</dbReference>
<dbReference type="HOGENOM" id="CLU_018816_18_2_10"/>
<dbReference type="InterPro" id="IPR058625">
    <property type="entry name" value="MdtA-like_BSH"/>
</dbReference>
<dbReference type="GO" id="GO:1990281">
    <property type="term" value="C:efflux pump complex"/>
    <property type="evidence" value="ECO:0007669"/>
    <property type="project" value="TreeGrafter"/>
</dbReference>
<feature type="domain" description="Multidrug resistance protein MdtA-like barrel-sandwich hybrid" evidence="3">
    <location>
        <begin position="70"/>
        <end position="213"/>
    </location>
</feature>
<dbReference type="STRING" id="926559.JoomaDRAFT_3526"/>
<dbReference type="OrthoDB" id="9806939at2"/>
<keyword evidence="5" id="KW-1185">Reference proteome</keyword>
<dbReference type="Gene3D" id="2.40.420.20">
    <property type="match status" value="1"/>
</dbReference>
<dbReference type="PANTHER" id="PTHR30469:SF12">
    <property type="entry name" value="MULTIDRUG RESISTANCE PROTEIN MDTA"/>
    <property type="match status" value="1"/>
</dbReference>
<dbReference type="PANTHER" id="PTHR30469">
    <property type="entry name" value="MULTIDRUG RESISTANCE PROTEIN MDTA"/>
    <property type="match status" value="1"/>
</dbReference>
<reference evidence="4 5" key="1">
    <citation type="submission" date="2012-02" db="EMBL/GenBank/DDBJ databases">
        <title>Improved High-Quality Draft genome of Joostella marina DSM 19592.</title>
        <authorList>
            <consortium name="US DOE Joint Genome Institute (JGI-PGF)"/>
            <person name="Lucas S."/>
            <person name="Copeland A."/>
            <person name="Lapidus A."/>
            <person name="Bruce D."/>
            <person name="Goodwin L."/>
            <person name="Pitluck S."/>
            <person name="Peters L."/>
            <person name="Chertkov O."/>
            <person name="Ovchinnikova G."/>
            <person name="Kyrpides N."/>
            <person name="Mavromatis K."/>
            <person name="Detter J.C."/>
            <person name="Han C."/>
            <person name="Land M."/>
            <person name="Hauser L."/>
            <person name="Markowitz V."/>
            <person name="Cheng J.-F."/>
            <person name="Hugenholtz P."/>
            <person name="Woyke T."/>
            <person name="Wu D."/>
            <person name="Tindall B."/>
            <person name="Brambilla E."/>
            <person name="Klenk H.-P."/>
            <person name="Eisen J.A."/>
        </authorList>
    </citation>
    <scope>NUCLEOTIDE SEQUENCE [LARGE SCALE GENOMIC DNA]</scope>
    <source>
        <strain evidence="4 5">DSM 19592</strain>
    </source>
</reference>
<evidence type="ECO:0000256" key="2">
    <source>
        <dbReference type="SAM" id="Phobius"/>
    </source>
</evidence>
<organism evidence="4 5">
    <name type="scientific">Galbibacter orientalis DSM 19592</name>
    <dbReference type="NCBI Taxonomy" id="926559"/>
    <lineage>
        <taxon>Bacteria</taxon>
        <taxon>Pseudomonadati</taxon>
        <taxon>Bacteroidota</taxon>
        <taxon>Flavobacteriia</taxon>
        <taxon>Flavobacteriales</taxon>
        <taxon>Flavobacteriaceae</taxon>
        <taxon>Galbibacter</taxon>
    </lineage>
</organism>
<dbReference type="EMBL" id="JH651379">
    <property type="protein sequence ID" value="EIJ40465.1"/>
    <property type="molecule type" value="Genomic_DNA"/>
</dbReference>
<evidence type="ECO:0000259" key="3">
    <source>
        <dbReference type="Pfam" id="PF25917"/>
    </source>
</evidence>
<evidence type="ECO:0000256" key="1">
    <source>
        <dbReference type="ARBA" id="ARBA00009477"/>
    </source>
</evidence>
<comment type="similarity">
    <text evidence="1">Belongs to the membrane fusion protein (MFP) (TC 8.A.1) family.</text>
</comment>
<sequence length="400" mass="44170">MSNKKVIFICLGILLTAIVITSIIFFTEPTAKSEAAVKESAMLVNVVTAKKGNFKPTIVATGTVRPVEDVVISPLVSGQVTQRAADFSPGGFLKKGAILLQIDPSDYKNILELRKSELLQAQTNLEIEMGRQVIAEQDLQLIEGDTLSKKQQDLVLRKPQLNAVKATVISAQAAVDQAQLDLERTKLRAPFDSHIINQNVTVGSQVAPGDNLGRLVGTDYYWVEVTVPLGKLKWLSFPNSEEKNGAKVKIRNVTAWAENEYRIGYLDKQIGALDNQTRLARVLVRIPDPLSHKKTSEGNHKLIIGSFVEVQIEGETVENVIRIDRNYIRNNNTVWTMENQKLTVKEVSIVLTDAHYAYVESGIENNAKIVTTNLSTVASGIPLRTEADSSKTNNNQQEVE</sequence>
<dbReference type="NCBIfam" id="TIGR01730">
    <property type="entry name" value="RND_mfp"/>
    <property type="match status" value="1"/>
</dbReference>